<gene>
    <name evidence="3" type="ORF">ISP17_12980</name>
</gene>
<keyword evidence="1" id="KW-1133">Transmembrane helix</keyword>
<organism evidence="3 4">
    <name type="scientific">Dyella ginsengisoli</name>
    <dbReference type="NCBI Taxonomy" id="363848"/>
    <lineage>
        <taxon>Bacteria</taxon>
        <taxon>Pseudomonadati</taxon>
        <taxon>Pseudomonadota</taxon>
        <taxon>Gammaproteobacteria</taxon>
        <taxon>Lysobacterales</taxon>
        <taxon>Rhodanobacteraceae</taxon>
        <taxon>Dyella</taxon>
    </lineage>
</organism>
<comment type="caution">
    <text evidence="3">The sequence shown here is derived from an EMBL/GenBank/DDBJ whole genome shotgun (WGS) entry which is preliminary data.</text>
</comment>
<evidence type="ECO:0000313" key="4">
    <source>
        <dbReference type="Proteomes" id="UP001620460"/>
    </source>
</evidence>
<dbReference type="EMBL" id="JADIKM010000003">
    <property type="protein sequence ID" value="MFK2904870.1"/>
    <property type="molecule type" value="Genomic_DNA"/>
</dbReference>
<keyword evidence="1" id="KW-0812">Transmembrane</keyword>
<sequence>MASSARGILVKTGWLLAVAATLLAFRLLAGALTAHHLAQEARSELALLRAGQPLWRWTFTTTEDLVAGRAFGHADVQAVDDGLRITSRDGTPFDLGLPIARGLDLTHWPILHLDRRGKEPVTLSILWQAPGSATCASAPMTWRDAHLDLDLRAIDASAPGTERCALPANADMLRLRLTVTQGQELVLRTASLLAADPHALVPTPQDLVGSSARSSGMAVPIVRLPAAASAEQMLARRDEAVAWRPAAIVIADGTSLAGSPAGPMPSWLSWVGAVAYALALLVLSRRPRPALPTLLAGMLGPLVLIAGLQWGQRPSVPAVIALGAALAFVFRIQHKVAPPNWRWVGAWRSASWWWPLAMIPLALSVCLIWGHALEPVQLRRALVYLGWATLQQWLVLGFALGQLEKLLPAAWAVLAAGLLFALLHVPNGALMQLCFVAELAWAWCFTRQRALLPIALAHAACALLVGAGLIGDGLRSLEVSARFFL</sequence>
<keyword evidence="1" id="KW-0472">Membrane</keyword>
<reference evidence="3 4" key="1">
    <citation type="submission" date="2020-10" db="EMBL/GenBank/DDBJ databases">
        <title>Phylogeny of dyella-like bacteria.</title>
        <authorList>
            <person name="Fu J."/>
        </authorList>
    </citation>
    <scope>NUCLEOTIDE SEQUENCE [LARGE SCALE GENOMIC DNA]</scope>
    <source>
        <strain evidence="3 4">Gsoil3046</strain>
    </source>
</reference>
<dbReference type="InterPro" id="IPR003675">
    <property type="entry name" value="Rce1/LyrA-like_dom"/>
</dbReference>
<evidence type="ECO:0000313" key="3">
    <source>
        <dbReference type="EMBL" id="MFK2904870.1"/>
    </source>
</evidence>
<feature type="transmembrane region" description="Helical" evidence="1">
    <location>
        <begin position="406"/>
        <end position="423"/>
    </location>
</feature>
<dbReference type="GO" id="GO:0008237">
    <property type="term" value="F:metallopeptidase activity"/>
    <property type="evidence" value="ECO:0007669"/>
    <property type="project" value="UniProtKB-KW"/>
</dbReference>
<feature type="transmembrane region" description="Helical" evidence="1">
    <location>
        <begin position="352"/>
        <end position="370"/>
    </location>
</feature>
<dbReference type="Pfam" id="PF02517">
    <property type="entry name" value="Rce1-like"/>
    <property type="match status" value="1"/>
</dbReference>
<dbReference type="Proteomes" id="UP001620460">
    <property type="component" value="Unassembled WGS sequence"/>
</dbReference>
<proteinExistence type="predicted"/>
<feature type="domain" description="CAAX prenyl protease 2/Lysostaphin resistance protein A-like" evidence="2">
    <location>
        <begin position="388"/>
        <end position="463"/>
    </location>
</feature>
<feature type="transmembrane region" description="Helical" evidence="1">
    <location>
        <begin position="290"/>
        <end position="310"/>
    </location>
</feature>
<protein>
    <submittedName>
        <fullName evidence="3">CPBP family intramembrane metalloprotease</fullName>
    </submittedName>
</protein>
<feature type="transmembrane region" description="Helical" evidence="1">
    <location>
        <begin position="450"/>
        <end position="470"/>
    </location>
</feature>
<keyword evidence="3" id="KW-0482">Metalloprotease</keyword>
<keyword evidence="3" id="KW-0378">Hydrolase</keyword>
<accession>A0ABW8JXA5</accession>
<feature type="transmembrane region" description="Helical" evidence="1">
    <location>
        <begin position="382"/>
        <end position="399"/>
    </location>
</feature>
<keyword evidence="3" id="KW-0645">Protease</keyword>
<dbReference type="RefSeq" id="WP_404633788.1">
    <property type="nucleotide sequence ID" value="NZ_JADIKM010000003.1"/>
</dbReference>
<feature type="transmembrane region" description="Helical" evidence="1">
    <location>
        <begin position="267"/>
        <end position="283"/>
    </location>
</feature>
<evidence type="ECO:0000256" key="1">
    <source>
        <dbReference type="SAM" id="Phobius"/>
    </source>
</evidence>
<name>A0ABW8JXA5_9GAMM</name>
<evidence type="ECO:0000259" key="2">
    <source>
        <dbReference type="Pfam" id="PF02517"/>
    </source>
</evidence>
<keyword evidence="4" id="KW-1185">Reference proteome</keyword>